<sequence length="115" mass="13395">MWKKRSSSQENVLTMRPLLKDAYRLVEGELLVPRTGWLERFSIRFMKQPDTIRVRLDDLGCFVVSRCDGKTTVSEIADELEGFFGEKAQPVLPRLVQYMRILEANGWIDMTADRK</sequence>
<protein>
    <submittedName>
        <fullName evidence="1">PqqD family protein</fullName>
    </submittedName>
</protein>
<dbReference type="RefSeq" id="WP_173220803.1">
    <property type="nucleotide sequence ID" value="NZ_CP048104.1"/>
</dbReference>
<evidence type="ECO:0000313" key="2">
    <source>
        <dbReference type="Proteomes" id="UP000503088"/>
    </source>
</evidence>
<dbReference type="KEGG" id="kpul:GXN76_04225"/>
<dbReference type="EMBL" id="CP048104">
    <property type="protein sequence ID" value="QKG83760.1"/>
    <property type="molecule type" value="Genomic_DNA"/>
</dbReference>
<proteinExistence type="predicted"/>
<dbReference type="Gene3D" id="1.10.10.1150">
    <property type="entry name" value="Coenzyme PQQ synthesis protein D (PqqD)"/>
    <property type="match status" value="1"/>
</dbReference>
<dbReference type="InterPro" id="IPR008792">
    <property type="entry name" value="PQQD"/>
</dbReference>
<accession>A0A7D3XZP1</accession>
<dbReference type="Pfam" id="PF05402">
    <property type="entry name" value="PqqD"/>
    <property type="match status" value="1"/>
</dbReference>
<dbReference type="InterPro" id="IPR041881">
    <property type="entry name" value="PqqD_sf"/>
</dbReference>
<gene>
    <name evidence="1" type="ORF">GXN76_04225</name>
</gene>
<name>A0A7D3XZP1_9BACL</name>
<dbReference type="Proteomes" id="UP000503088">
    <property type="component" value="Chromosome"/>
</dbReference>
<keyword evidence="2" id="KW-1185">Reference proteome</keyword>
<reference evidence="1 2" key="1">
    <citation type="submission" date="2020-01" db="EMBL/GenBank/DDBJ databases">
        <authorList>
            <person name="Gulvik C.A."/>
            <person name="Batra D.G."/>
        </authorList>
    </citation>
    <scope>NUCLEOTIDE SEQUENCE [LARGE SCALE GENOMIC DNA]</scope>
    <source>
        <strain evidence="1 2">W9323</strain>
    </source>
</reference>
<evidence type="ECO:0000313" key="1">
    <source>
        <dbReference type="EMBL" id="QKG83760.1"/>
    </source>
</evidence>
<organism evidence="1 2">
    <name type="scientific">Kroppenstedtia pulmonis</name>
    <dbReference type="NCBI Taxonomy" id="1380685"/>
    <lineage>
        <taxon>Bacteria</taxon>
        <taxon>Bacillati</taxon>
        <taxon>Bacillota</taxon>
        <taxon>Bacilli</taxon>
        <taxon>Bacillales</taxon>
        <taxon>Thermoactinomycetaceae</taxon>
        <taxon>Kroppenstedtia</taxon>
    </lineage>
</organism>
<dbReference type="AlphaFoldDB" id="A0A7D3XZP1"/>